<protein>
    <submittedName>
        <fullName evidence="1">Uncharacterized protein</fullName>
    </submittedName>
</protein>
<dbReference type="AlphaFoldDB" id="A0A8H7PNH9"/>
<name>A0A8H7PNH9_MORIS</name>
<accession>A0A8H7PNH9</accession>
<dbReference type="Proteomes" id="UP000654370">
    <property type="component" value="Unassembled WGS sequence"/>
</dbReference>
<gene>
    <name evidence="1" type="ORF">INT43_007959</name>
</gene>
<organism evidence="1 2">
    <name type="scientific">Mortierella isabellina</name>
    <name type="common">Filamentous fungus</name>
    <name type="synonym">Umbelopsis isabellina</name>
    <dbReference type="NCBI Taxonomy" id="91625"/>
    <lineage>
        <taxon>Eukaryota</taxon>
        <taxon>Fungi</taxon>
        <taxon>Fungi incertae sedis</taxon>
        <taxon>Mucoromycota</taxon>
        <taxon>Mucoromycotina</taxon>
        <taxon>Umbelopsidomycetes</taxon>
        <taxon>Umbelopsidales</taxon>
        <taxon>Umbelopsidaceae</taxon>
        <taxon>Umbelopsis</taxon>
    </lineage>
</organism>
<sequence length="299" mass="34341">MKSQISVDYLSHPWNCSDLNLAYSRNTVELTRVRQALQGLASTDKVGRDQHRRLKSEQSRLVRYQNALWRQMSFQASHSLGKYNKRVDPSELNWQKDSDITWLIGPLYCPKCENEIEFQNRYAESQGVHIPDGSCSTPGLRSALKSRSSFDQARSSLTKSLKPSPNLVRFDTQVKKITYQAEYPTIKRSNEFEGLSMLDEYGTLDDDTALNIGNMIELISMVVHAFMTMMTLPKAQTKVDHGGNDTRTQNVLVRYCRTLFSIIIITASLSKSITLNSPYQYRKALKHRTRVSKRTIRFE</sequence>
<proteinExistence type="predicted"/>
<evidence type="ECO:0000313" key="1">
    <source>
        <dbReference type="EMBL" id="KAG2177302.1"/>
    </source>
</evidence>
<dbReference type="EMBL" id="JAEPQZ010000009">
    <property type="protein sequence ID" value="KAG2177302.1"/>
    <property type="molecule type" value="Genomic_DNA"/>
</dbReference>
<keyword evidence="2" id="KW-1185">Reference proteome</keyword>
<reference evidence="1" key="1">
    <citation type="submission" date="2020-12" db="EMBL/GenBank/DDBJ databases">
        <title>Metabolic potential, ecology and presence of endohyphal bacteria is reflected in genomic diversity of Mucoromycotina.</title>
        <authorList>
            <person name="Muszewska A."/>
            <person name="Okrasinska A."/>
            <person name="Steczkiewicz K."/>
            <person name="Drgas O."/>
            <person name="Orlowska M."/>
            <person name="Perlinska-Lenart U."/>
            <person name="Aleksandrzak-Piekarczyk T."/>
            <person name="Szatraj K."/>
            <person name="Zielenkiewicz U."/>
            <person name="Pilsyk S."/>
            <person name="Malc E."/>
            <person name="Mieczkowski P."/>
            <person name="Kruszewska J.S."/>
            <person name="Biernat P."/>
            <person name="Pawlowska J."/>
        </authorList>
    </citation>
    <scope>NUCLEOTIDE SEQUENCE</scope>
    <source>
        <strain evidence="1">WA0000067209</strain>
    </source>
</reference>
<comment type="caution">
    <text evidence="1">The sequence shown here is derived from an EMBL/GenBank/DDBJ whole genome shotgun (WGS) entry which is preliminary data.</text>
</comment>
<dbReference type="OrthoDB" id="5563539at2759"/>
<evidence type="ECO:0000313" key="2">
    <source>
        <dbReference type="Proteomes" id="UP000654370"/>
    </source>
</evidence>